<dbReference type="GO" id="GO:0015986">
    <property type="term" value="P:proton motive force-driven ATP synthesis"/>
    <property type="evidence" value="ECO:0007669"/>
    <property type="project" value="InterPro"/>
</dbReference>
<evidence type="ECO:0000313" key="10">
    <source>
        <dbReference type="Proteomes" id="UP000887540"/>
    </source>
</evidence>
<keyword evidence="10" id="KW-1185">Reference proteome</keyword>
<keyword evidence="3" id="KW-0813">Transport</keyword>
<dbReference type="GO" id="GO:0005743">
    <property type="term" value="C:mitochondrial inner membrane"/>
    <property type="evidence" value="ECO:0007669"/>
    <property type="project" value="UniProtKB-SubCell"/>
</dbReference>
<dbReference type="InterPro" id="IPR008689">
    <property type="entry name" value="ATP_synth_F0_dsu_mt"/>
</dbReference>
<proteinExistence type="inferred from homology"/>
<evidence type="ECO:0000256" key="4">
    <source>
        <dbReference type="ARBA" id="ARBA00022547"/>
    </source>
</evidence>
<evidence type="ECO:0000256" key="5">
    <source>
        <dbReference type="ARBA" id="ARBA00022781"/>
    </source>
</evidence>
<dbReference type="Gene3D" id="6.10.280.70">
    <property type="match status" value="1"/>
</dbReference>
<keyword evidence="6" id="KW-0999">Mitochondrion inner membrane</keyword>
<organism evidence="10 11">
    <name type="scientific">Acrobeloides nanus</name>
    <dbReference type="NCBI Taxonomy" id="290746"/>
    <lineage>
        <taxon>Eukaryota</taxon>
        <taxon>Metazoa</taxon>
        <taxon>Ecdysozoa</taxon>
        <taxon>Nematoda</taxon>
        <taxon>Chromadorea</taxon>
        <taxon>Rhabditida</taxon>
        <taxon>Tylenchina</taxon>
        <taxon>Cephalobomorpha</taxon>
        <taxon>Cephaloboidea</taxon>
        <taxon>Cephalobidae</taxon>
        <taxon>Acrobeloides</taxon>
    </lineage>
</organism>
<comment type="similarity">
    <text evidence="2">Belongs to the ATPase d subunit family.</text>
</comment>
<keyword evidence="5" id="KW-0375">Hydrogen ion transport</keyword>
<dbReference type="WBParaSite" id="ACRNAN_Path_365.g1386.t1">
    <property type="protein sequence ID" value="ACRNAN_Path_365.g1386.t1"/>
    <property type="gene ID" value="ACRNAN_Path_365.g1386"/>
</dbReference>
<reference evidence="11" key="1">
    <citation type="submission" date="2022-11" db="UniProtKB">
        <authorList>
            <consortium name="WormBaseParasite"/>
        </authorList>
    </citation>
    <scope>IDENTIFICATION</scope>
</reference>
<name>A0A914C5P7_9BILA</name>
<evidence type="ECO:0000256" key="1">
    <source>
        <dbReference type="ARBA" id="ARBA00004273"/>
    </source>
</evidence>
<dbReference type="GO" id="GO:0015078">
    <property type="term" value="F:proton transmembrane transporter activity"/>
    <property type="evidence" value="ECO:0007669"/>
    <property type="project" value="InterPro"/>
</dbReference>
<dbReference type="Proteomes" id="UP000887540">
    <property type="component" value="Unplaced"/>
</dbReference>
<dbReference type="GO" id="GO:0045259">
    <property type="term" value="C:proton-transporting ATP synthase complex"/>
    <property type="evidence" value="ECO:0007669"/>
    <property type="project" value="UniProtKB-KW"/>
</dbReference>
<evidence type="ECO:0000256" key="6">
    <source>
        <dbReference type="ARBA" id="ARBA00022792"/>
    </source>
</evidence>
<keyword evidence="8" id="KW-0496">Mitochondrion</keyword>
<evidence type="ECO:0000256" key="2">
    <source>
        <dbReference type="ARBA" id="ARBA00006842"/>
    </source>
</evidence>
<evidence type="ECO:0000256" key="9">
    <source>
        <dbReference type="ARBA" id="ARBA00023136"/>
    </source>
</evidence>
<keyword evidence="7" id="KW-0406">Ion transport</keyword>
<dbReference type="InterPro" id="IPR036228">
    <property type="entry name" value="ATP_synth_F0_dsu_sf_mt"/>
</dbReference>
<keyword evidence="9" id="KW-0472">Membrane</keyword>
<dbReference type="AlphaFoldDB" id="A0A914C5P7"/>
<evidence type="ECO:0000256" key="3">
    <source>
        <dbReference type="ARBA" id="ARBA00022448"/>
    </source>
</evidence>
<keyword evidence="4" id="KW-0138">CF(0)</keyword>
<dbReference type="Pfam" id="PF05873">
    <property type="entry name" value="Mt_ATP-synt_D"/>
    <property type="match status" value="1"/>
</dbReference>
<comment type="subcellular location">
    <subcellularLocation>
        <location evidence="1">Mitochondrion inner membrane</location>
    </subcellularLocation>
</comment>
<protein>
    <submittedName>
        <fullName evidence="11">ATP synthase subunit d, mitochondrial</fullName>
    </submittedName>
</protein>
<accession>A0A914C5P7</accession>
<evidence type="ECO:0000256" key="7">
    <source>
        <dbReference type="ARBA" id="ARBA00023065"/>
    </source>
</evidence>
<evidence type="ECO:0000256" key="8">
    <source>
        <dbReference type="ARBA" id="ARBA00023128"/>
    </source>
</evidence>
<dbReference type="SUPFAM" id="SSF161065">
    <property type="entry name" value="ATP synthase D chain-like"/>
    <property type="match status" value="1"/>
</dbReference>
<sequence>MKGQNSDYLTQVNSLPSDLPKVDFEELKKQLPAHVSLLDSLKKQVDAIKIPYGEVPKEYNKGVEEWSEYNNTLMKVIDDQTELGATWCKKIEERWAKAPPVEHWNRNHYVEYMPFVYQYYDARIDNQRENPRFFDGLSQYLNKPETKNAVEITNRNYKFPNRFEVHYENH</sequence>
<evidence type="ECO:0000313" key="11">
    <source>
        <dbReference type="WBParaSite" id="ACRNAN_Path_365.g1386.t1"/>
    </source>
</evidence>